<dbReference type="SUPFAM" id="SSF47565">
    <property type="entry name" value="Insect pheromone/odorant-binding proteins"/>
    <property type="match status" value="1"/>
</dbReference>
<feature type="chain" id="PRO_5016781688" evidence="1">
    <location>
        <begin position="21"/>
        <end position="142"/>
    </location>
</feature>
<dbReference type="InterPro" id="IPR036728">
    <property type="entry name" value="PBP_GOBP_sf"/>
</dbReference>
<reference evidence="2" key="1">
    <citation type="submission" date="2017-07" db="EMBL/GenBank/DDBJ databases">
        <authorList>
            <person name="Sun Z.S."/>
            <person name="Albrecht U."/>
            <person name="Echele G."/>
            <person name="Lee C.C."/>
        </authorList>
    </citation>
    <scope>NUCLEOTIDE SEQUENCE</scope>
</reference>
<accession>A0A343WGW9</accession>
<dbReference type="CDD" id="cd23992">
    <property type="entry name" value="PBP_GOBP"/>
    <property type="match status" value="1"/>
</dbReference>
<dbReference type="AlphaFoldDB" id="A0A343WGW9"/>
<organism evidence="2">
    <name type="scientific">Matsumurasca onukii</name>
    <name type="common">Tea green leafhopper</name>
    <name type="synonym">Empoasca onukii</name>
    <dbReference type="NCBI Taxonomy" id="2912585"/>
    <lineage>
        <taxon>Eukaryota</taxon>
        <taxon>Metazoa</taxon>
        <taxon>Ecdysozoa</taxon>
        <taxon>Arthropoda</taxon>
        <taxon>Hexapoda</taxon>
        <taxon>Insecta</taxon>
        <taxon>Pterygota</taxon>
        <taxon>Neoptera</taxon>
        <taxon>Paraneoptera</taxon>
        <taxon>Hemiptera</taxon>
        <taxon>Auchenorrhyncha</taxon>
        <taxon>Membracoidea</taxon>
        <taxon>Cicadellidae</taxon>
        <taxon>Typhlocybinae</taxon>
        <taxon>Empoascini</taxon>
        <taxon>Matsumurasca</taxon>
    </lineage>
</organism>
<dbReference type="EMBL" id="MF417506">
    <property type="protein sequence ID" value="AWC67993.1"/>
    <property type="molecule type" value="mRNA"/>
</dbReference>
<name>A0A343WGW9_MATON</name>
<gene>
    <name evidence="2" type="primary">OBP5</name>
</gene>
<proteinExistence type="evidence at transcript level"/>
<dbReference type="Pfam" id="PF01395">
    <property type="entry name" value="PBP_GOBP"/>
    <property type="match status" value="1"/>
</dbReference>
<dbReference type="GO" id="GO:0005549">
    <property type="term" value="F:odorant binding"/>
    <property type="evidence" value="ECO:0007669"/>
    <property type="project" value="InterPro"/>
</dbReference>
<keyword evidence="1" id="KW-0732">Signal</keyword>
<evidence type="ECO:0000256" key="1">
    <source>
        <dbReference type="SAM" id="SignalP"/>
    </source>
</evidence>
<sequence>MGIQLKVITVLLSISSVTLAEFNRKVFIENIIDCMKDHHLTPQEIQSLGKPDFDEEKNKCYITCIGEKFGIIKNGELSEEGAVSAADNFFSKDDVEKKEKFQAIAKECSANLKTLSTKGCDIGPATKACLIKGAEDRELLPK</sequence>
<protein>
    <submittedName>
        <fullName evidence="2">Odorant-binding protein 5</fullName>
    </submittedName>
</protein>
<evidence type="ECO:0000313" key="2">
    <source>
        <dbReference type="EMBL" id="AWC67993.1"/>
    </source>
</evidence>
<dbReference type="InterPro" id="IPR006170">
    <property type="entry name" value="PBP/GOBP"/>
</dbReference>
<dbReference type="SMART" id="SM00708">
    <property type="entry name" value="PhBP"/>
    <property type="match status" value="1"/>
</dbReference>
<dbReference type="Gene3D" id="1.10.238.20">
    <property type="entry name" value="Pheromone/general odorant binding protein domain"/>
    <property type="match status" value="1"/>
</dbReference>
<feature type="signal peptide" evidence="1">
    <location>
        <begin position="1"/>
        <end position="20"/>
    </location>
</feature>